<proteinExistence type="predicted"/>
<keyword evidence="3" id="KW-0732">Signal</keyword>
<evidence type="ECO:0008006" key="6">
    <source>
        <dbReference type="Google" id="ProtNLM"/>
    </source>
</evidence>
<reference evidence="4 5" key="1">
    <citation type="journal article" date="2017" name="BMC Genomics">
        <title>Whole-genome assembly of Babesia ovata and comparative genomics between closely related pathogens.</title>
        <authorList>
            <person name="Yamagishi J."/>
            <person name="Asada M."/>
            <person name="Hakimi H."/>
            <person name="Tanaka T.Q."/>
            <person name="Sugimoto C."/>
            <person name="Kawazu S."/>
        </authorList>
    </citation>
    <scope>NUCLEOTIDE SEQUENCE [LARGE SCALE GENOMIC DNA]</scope>
    <source>
        <strain evidence="4 5">Miyake</strain>
    </source>
</reference>
<accession>A0A2H6KK99</accession>
<keyword evidence="5" id="KW-1185">Reference proteome</keyword>
<dbReference type="GeneID" id="39877182"/>
<organism evidence="4 5">
    <name type="scientific">Babesia ovata</name>
    <dbReference type="NCBI Taxonomy" id="189622"/>
    <lineage>
        <taxon>Eukaryota</taxon>
        <taxon>Sar</taxon>
        <taxon>Alveolata</taxon>
        <taxon>Apicomplexa</taxon>
        <taxon>Aconoidasida</taxon>
        <taxon>Piroplasmida</taxon>
        <taxon>Babesiidae</taxon>
        <taxon>Babesia</taxon>
    </lineage>
</organism>
<evidence type="ECO:0000313" key="4">
    <source>
        <dbReference type="EMBL" id="GBE63412.1"/>
    </source>
</evidence>
<sequence>MPGGRLWRTLMPAVSLLLEKLLNASCGGEGCCNIKDFRVEHLKSLQEKFEKYDEIATKINSLKKQKDDKSKASGGTPSDGQSEIQKLDEQIRQNEENLLKQKKLLEEQITKLNDALSEPKDKILSEISTLQKSVAELEKQIEAERQKQIEDLQNKGYKEEEAKKYVSIPSHLSSQLETEQAKLKSHKASLESLQSLDKLITFHQSVDSDKNGKCKNLLTNLCSGLEKFLGYQETSKGYDGSGIVYSDLDRLCDGVMSFLRGVLESVKDDESVKKYDGYIQVDKLSTVLNTLTKNIGSGRVGLSQSVGEVMRWLGEYNKRVEEKTGAVTGGLSALIGKLSSVNSSGAGENDNEYYKNVKDQEEHKLQEQLEHWKSTLVSLKNVVDGIRNTQIKALDNTLQSQITHKIEPITSVIEHLQNSAGDEVRAACQAVDDRLTEQQKKVTDQITGYCEGLLELLYERFANVFEKINDLQGARSEQFARIKDLVDYLNDAVGHVVKNYDKTYNHRISEHFEAIRTLLQTVDPSKKNPGSQHSQLHDDVEQIKSNLIAVGNELQKYVGNLQVKIQSAEALRGEAAAQALKALEMVQDQPDEKHTQHPTEIKKAAKLLKSKTEWLKNTYDTARQAVGAATNDALRTLKTLDGLVREDLSALKQQINSAIRSYIVSIVNNVFEAAKKASTANMYIGTTIKTPGLEHLQNTGELVGELGKKVKAITDIGTRQALEGALHALRQFGKLDQTGAKFASHDTYIPLCKDIIGKVGAPFKEAHRRYGNVEDLMTHYKGEPGTGDSGSGQLKLQRQMEEIFKKIEDITDPQRYRRTGMMTGVTDLGNEIERLHKDITRAVDDFTGALEPLLSNPGAGDVDTNKGVLDKLQELKKKIGSADPIGTESIGGLHKNIEDLKTREFTDESTKSLTEMTSTIQQAIKTVTLKVETLQAVPGEVEKKKKDVEKLMAELKHNFQQIKREIDIIHSILTDADNVLERSIQSVSDVVFSAQDMMTRTIDKSKRELIKHVEDAFEEITVQVRLLFSHSRTADLTALRSLVDAQKTAIEGIITKDLANGVKGLLDKIRTTHQILGPIKDQKDLNLGTPIFKQFYEGLWSYIIGQLTNHPSKDNASKVNTALTELLQKMIKENHFSHEVSDLIKKVADVAEKFSPANFTDSSSPILQALKDGIDALAKQLGYAYASTYCCKKFDGALLDPEILDLTTPDDKRKLTDYGKKLSKVFMTCLPGWVTHMYNLQRNCSGEWSKLEINTPTEKNKMALWFHSRGYNVSDNDKIQNGHLRRDMKGGQINSDLLNKPLTNAAQMNIKIKGLKNTGINVLHILSLLYPILERYNRVCHYNIPPKPRAPSNIYLMLQWTAGLKYNHMYSEVKSQLGNVLKGLQKEHKLDTEALPVAVQTDMHNLITSPIDSAQLTKALDNVCIYSEKTLVAVLGHGHADGVYASDHLTNSSNLLYPGSGGACLDMLVDVLFRLYQQLWFLRKQCLGGKSHSGWSDCSYGRYVSGSSWLCNTEQCANQECNLRPNQGATQKGNQNGNLGADQSADQRCDQHPDCGMKSPLQSFLEDGLQGFLPHSFSSPGCKLTCTVSNHRGLPCKTPMGFADIGVVASHTKTGAYLERVLFDFCGPYSALTRLCNMLNCVLRRAPQTLDDIFGFLRGYLANWIDHGREHKCLAFSKAIKDAYFGQEYSDLTPTILFTTRVHQSGNKSNHSEGDLFTISECEDRAVDTCGVYLESLSSSTYSIFSSYNKKQYLSWFLYSAETFYSLLDKLYKQCCGTCTSPGAKCHGTRCDKDCDVKKAYEAQNSEDAEAASKSLDGKNHTENCTSIVKCQNTLPTLYMYGFSFGKPLGLCGTGDALEARRTCKDFCSALKKILEEESALIQLIKQIDEFIWKIRENFSYTLLALWSLSLLYLLHIAVVRLDVLRIRSHLKSPSSHRIAAQSLLAAARVRALANVKYFSP</sequence>
<feature type="signal peptide" evidence="3">
    <location>
        <begin position="1"/>
        <end position="24"/>
    </location>
</feature>
<dbReference type="GO" id="GO:0032982">
    <property type="term" value="C:myosin filament"/>
    <property type="evidence" value="ECO:0007669"/>
    <property type="project" value="TreeGrafter"/>
</dbReference>
<feature type="transmembrane region" description="Helical" evidence="2">
    <location>
        <begin position="1899"/>
        <end position="1922"/>
    </location>
</feature>
<keyword evidence="2" id="KW-1133">Transmembrane helix</keyword>
<dbReference type="PANTHER" id="PTHR45615">
    <property type="entry name" value="MYOSIN HEAVY CHAIN, NON-MUSCLE"/>
    <property type="match status" value="1"/>
</dbReference>
<dbReference type="PANTHER" id="PTHR45615:SF40">
    <property type="entry name" value="MYOSIN HEAVY CHAIN, NON-MUSCLE"/>
    <property type="match status" value="1"/>
</dbReference>
<name>A0A2H6KK99_9APIC</name>
<gene>
    <name evidence="4" type="ORF">BOVATA_049050</name>
</gene>
<feature type="compositionally biased region" description="Polar residues" evidence="1">
    <location>
        <begin position="73"/>
        <end position="84"/>
    </location>
</feature>
<evidence type="ECO:0000256" key="3">
    <source>
        <dbReference type="SAM" id="SignalP"/>
    </source>
</evidence>
<evidence type="ECO:0000313" key="5">
    <source>
        <dbReference type="Proteomes" id="UP000236319"/>
    </source>
</evidence>
<feature type="compositionally biased region" description="Polar residues" evidence="1">
    <location>
        <begin position="1528"/>
        <end position="1538"/>
    </location>
</feature>
<dbReference type="VEuPathDB" id="PiroplasmaDB:BOVATA_049050"/>
<keyword evidence="2" id="KW-0812">Transmembrane</keyword>
<feature type="region of interest" description="Disordered" evidence="1">
    <location>
        <begin position="1528"/>
        <end position="1550"/>
    </location>
</feature>
<evidence type="ECO:0000256" key="1">
    <source>
        <dbReference type="SAM" id="MobiDB-lite"/>
    </source>
</evidence>
<feature type="chain" id="PRO_5014151118" description="C3H1-type domain-containing protein" evidence="3">
    <location>
        <begin position="25"/>
        <end position="1961"/>
    </location>
</feature>
<dbReference type="GO" id="GO:0051015">
    <property type="term" value="F:actin filament binding"/>
    <property type="evidence" value="ECO:0007669"/>
    <property type="project" value="TreeGrafter"/>
</dbReference>
<dbReference type="GO" id="GO:0005737">
    <property type="term" value="C:cytoplasm"/>
    <property type="evidence" value="ECO:0007669"/>
    <property type="project" value="TreeGrafter"/>
</dbReference>
<dbReference type="GO" id="GO:0016460">
    <property type="term" value="C:myosin II complex"/>
    <property type="evidence" value="ECO:0007669"/>
    <property type="project" value="TreeGrafter"/>
</dbReference>
<protein>
    <recommendedName>
        <fullName evidence="6">C3H1-type domain-containing protein</fullName>
    </recommendedName>
</protein>
<dbReference type="EMBL" id="BDSA01000045">
    <property type="protein sequence ID" value="GBE63412.1"/>
    <property type="molecule type" value="Genomic_DNA"/>
</dbReference>
<evidence type="ECO:0000256" key="2">
    <source>
        <dbReference type="SAM" id="Phobius"/>
    </source>
</evidence>
<feature type="region of interest" description="Disordered" evidence="1">
    <location>
        <begin position="63"/>
        <end position="84"/>
    </location>
</feature>
<dbReference type="Proteomes" id="UP000236319">
    <property type="component" value="Unassembled WGS sequence"/>
</dbReference>
<comment type="caution">
    <text evidence="4">The sequence shown here is derived from an EMBL/GenBank/DDBJ whole genome shotgun (WGS) entry which is preliminary data.</text>
</comment>
<keyword evidence="2" id="KW-0472">Membrane</keyword>
<dbReference type="RefSeq" id="XP_028869655.1">
    <property type="nucleotide sequence ID" value="XM_029013822.1"/>
</dbReference>
<dbReference type="GO" id="GO:0000146">
    <property type="term" value="F:microfilament motor activity"/>
    <property type="evidence" value="ECO:0007669"/>
    <property type="project" value="TreeGrafter"/>
</dbReference>